<feature type="chain" id="PRO_5047031653" description="GWxTD domain-containing protein" evidence="1">
    <location>
        <begin position="21"/>
        <end position="517"/>
    </location>
</feature>
<evidence type="ECO:0008006" key="4">
    <source>
        <dbReference type="Google" id="ProtNLM"/>
    </source>
</evidence>
<feature type="signal peptide" evidence="1">
    <location>
        <begin position="1"/>
        <end position="20"/>
    </location>
</feature>
<sequence>MSMKGSFFVCFLLISFLAMAQKKAPDTSSRIDQPNRIEFEMDDYGMDFNLINGEEAGLLVAVETEKRTPEGFNWTFHSLDTLLDIVWTRIYSIPFDSYLAGTEYHNGKYYLLFNVSRYRSQEFLLVEIDALTATHRRIEINTVFPIQLTFFEVIDHNIVFAGYTNLRPVLLTFDLEEQKPRVVPGFYDNNSDILDIIIDDEALMFTVIQQDRMPNRKYTIRAKTFTAAGDLIQTNVITPGDKKNLIDGASTIFYGGFQYMAGTYSKKASQYSRGLYLSKFVNGRQQFVKYHEYADLDNFFGYMNERRQQRIRERIERKRSKGKNTQFSYRLLVHDIIQRGDEYLMIAEAYYPRYSNYSSNVGRYGWNSPARFNPSFMGYQYTHAVVVSFDRNGNIIWDNSFEINDIETFSLEEFVAVSNYEDKTVLMYLEENTIRSKIIQGNEIYEGKTFNPVRLAYVDDEVKTKNPEVEGLKVWYDRAMYAFGEQRIRNENGTGGKISRRVFYINKIQYHLDDKSN</sequence>
<proteinExistence type="predicted"/>
<evidence type="ECO:0000313" key="3">
    <source>
        <dbReference type="Proteomes" id="UP001610063"/>
    </source>
</evidence>
<reference evidence="2 3" key="1">
    <citation type="journal article" date="2013" name="Int. J. Syst. Evol. Microbiol.">
        <title>Marinoscillum luteum sp. nov., isolated from marine sediment.</title>
        <authorList>
            <person name="Cha I.T."/>
            <person name="Park S.J."/>
            <person name="Kim S.J."/>
            <person name="Kim J.G."/>
            <person name="Jung M.Y."/>
            <person name="Shin K.S."/>
            <person name="Kwon K.K."/>
            <person name="Yang S.H."/>
            <person name="Seo Y.S."/>
            <person name="Rhee S.K."/>
        </authorList>
    </citation>
    <scope>NUCLEOTIDE SEQUENCE [LARGE SCALE GENOMIC DNA]</scope>
    <source>
        <strain evidence="2 3">KCTC 23939</strain>
    </source>
</reference>
<organism evidence="2 3">
    <name type="scientific">Marinoscillum luteum</name>
    <dbReference type="NCBI Taxonomy" id="861051"/>
    <lineage>
        <taxon>Bacteria</taxon>
        <taxon>Pseudomonadati</taxon>
        <taxon>Bacteroidota</taxon>
        <taxon>Cytophagia</taxon>
        <taxon>Cytophagales</taxon>
        <taxon>Reichenbachiellaceae</taxon>
        <taxon>Marinoscillum</taxon>
    </lineage>
</organism>
<keyword evidence="1" id="KW-0732">Signal</keyword>
<dbReference type="EMBL" id="JBIPKE010000017">
    <property type="protein sequence ID" value="MFH6984133.1"/>
    <property type="molecule type" value="Genomic_DNA"/>
</dbReference>
<accession>A0ABW7N996</accession>
<keyword evidence="3" id="KW-1185">Reference proteome</keyword>
<gene>
    <name evidence="2" type="ORF">ACHKAR_11830</name>
</gene>
<evidence type="ECO:0000256" key="1">
    <source>
        <dbReference type="SAM" id="SignalP"/>
    </source>
</evidence>
<protein>
    <recommendedName>
        <fullName evidence="4">GWxTD domain-containing protein</fullName>
    </recommendedName>
</protein>
<comment type="caution">
    <text evidence="2">The sequence shown here is derived from an EMBL/GenBank/DDBJ whole genome shotgun (WGS) entry which is preliminary data.</text>
</comment>
<dbReference type="Proteomes" id="UP001610063">
    <property type="component" value="Unassembled WGS sequence"/>
</dbReference>
<evidence type="ECO:0000313" key="2">
    <source>
        <dbReference type="EMBL" id="MFH6984133.1"/>
    </source>
</evidence>
<name>A0ABW7N996_9BACT</name>
<dbReference type="RefSeq" id="WP_395417550.1">
    <property type="nucleotide sequence ID" value="NZ_JBIPKE010000017.1"/>
</dbReference>